<dbReference type="InterPro" id="IPR003245">
    <property type="entry name" value="Phytocyanin_dom"/>
</dbReference>
<dbReference type="Pfam" id="PF02298">
    <property type="entry name" value="Cu_bind_like"/>
    <property type="match status" value="1"/>
</dbReference>
<keyword evidence="6" id="KW-1185">Reference proteome</keyword>
<dbReference type="PROSITE" id="PS51485">
    <property type="entry name" value="PHYTOCYANIN"/>
    <property type="match status" value="1"/>
</dbReference>
<dbReference type="SUPFAM" id="SSF49503">
    <property type="entry name" value="Cupredoxins"/>
    <property type="match status" value="1"/>
</dbReference>
<keyword evidence="3" id="KW-0732">Signal</keyword>
<comment type="caution">
    <text evidence="5">The sequence shown here is derived from an EMBL/GenBank/DDBJ whole genome shotgun (WGS) entry which is preliminary data.</text>
</comment>
<feature type="signal peptide" evidence="3">
    <location>
        <begin position="1"/>
        <end position="30"/>
    </location>
</feature>
<dbReference type="FunFam" id="2.60.40.420:FF:000003">
    <property type="entry name" value="Blue copper"/>
    <property type="match status" value="1"/>
</dbReference>
<evidence type="ECO:0000313" key="6">
    <source>
        <dbReference type="Proteomes" id="UP000077202"/>
    </source>
</evidence>
<reference evidence="5" key="1">
    <citation type="submission" date="2016-03" db="EMBL/GenBank/DDBJ databases">
        <title>Mechanisms controlling the formation of the plant cell surface in tip-growing cells are functionally conserved among land plants.</title>
        <authorList>
            <person name="Honkanen S."/>
            <person name="Jones V.A."/>
            <person name="Morieri G."/>
            <person name="Champion C."/>
            <person name="Hetherington A.J."/>
            <person name="Kelly S."/>
            <person name="Saint-Marcoux D."/>
            <person name="Proust H."/>
            <person name="Prescott H."/>
            <person name="Dolan L."/>
        </authorList>
    </citation>
    <scope>NUCLEOTIDE SEQUENCE [LARGE SCALE GENOMIC DNA]</scope>
    <source>
        <tissue evidence="5">Whole gametophyte</tissue>
    </source>
</reference>
<dbReference type="GO" id="GO:0046872">
    <property type="term" value="F:metal ion binding"/>
    <property type="evidence" value="ECO:0007669"/>
    <property type="project" value="UniProtKB-KW"/>
</dbReference>
<dbReference type="InterPro" id="IPR008972">
    <property type="entry name" value="Cupredoxin"/>
</dbReference>
<keyword evidence="2" id="KW-0325">Glycoprotein</keyword>
<feature type="domain" description="Phytocyanin" evidence="4">
    <location>
        <begin position="31"/>
        <end position="130"/>
    </location>
</feature>
<dbReference type="PANTHER" id="PTHR33021">
    <property type="entry name" value="BLUE COPPER PROTEIN"/>
    <property type="match status" value="1"/>
</dbReference>
<evidence type="ECO:0000256" key="3">
    <source>
        <dbReference type="SAM" id="SignalP"/>
    </source>
</evidence>
<dbReference type="Proteomes" id="UP000077202">
    <property type="component" value="Unassembled WGS sequence"/>
</dbReference>
<dbReference type="GO" id="GO:0005886">
    <property type="term" value="C:plasma membrane"/>
    <property type="evidence" value="ECO:0007669"/>
    <property type="project" value="TreeGrafter"/>
</dbReference>
<feature type="chain" id="PRO_5008052485" description="Phytocyanin domain-containing protein" evidence="3">
    <location>
        <begin position="31"/>
        <end position="130"/>
    </location>
</feature>
<evidence type="ECO:0000256" key="2">
    <source>
        <dbReference type="ARBA" id="ARBA00023180"/>
    </source>
</evidence>
<dbReference type="Gene3D" id="2.60.40.420">
    <property type="entry name" value="Cupredoxins - blue copper proteins"/>
    <property type="match status" value="1"/>
</dbReference>
<evidence type="ECO:0000313" key="5">
    <source>
        <dbReference type="EMBL" id="OAE31361.1"/>
    </source>
</evidence>
<evidence type="ECO:0000256" key="1">
    <source>
        <dbReference type="ARBA" id="ARBA00022723"/>
    </source>
</evidence>
<evidence type="ECO:0000259" key="4">
    <source>
        <dbReference type="PROSITE" id="PS51485"/>
    </source>
</evidence>
<name>A0A176WFI0_MARPO</name>
<sequence>MGTSRSQGRNSASTLAAALVLLVLVDCALAATVNVGGSSGWTLGYNYKTWASTAKVRPYDSLFFKYDPRLHNAMVVSKADYDSCKTTSPWAKHASGKDYIKFTKSGTYYIICGVGTHCKAGMKVAVTVKW</sequence>
<gene>
    <name evidence="5" type="ORF">AXG93_3789s1010</name>
</gene>
<accession>A0A176WFI0</accession>
<dbReference type="InterPro" id="IPR039391">
    <property type="entry name" value="Phytocyanin-like"/>
</dbReference>
<keyword evidence="1" id="KW-0479">Metal-binding</keyword>
<protein>
    <recommendedName>
        <fullName evidence="4">Phytocyanin domain-containing protein</fullName>
    </recommendedName>
</protein>
<dbReference type="PANTHER" id="PTHR33021:SF350">
    <property type="entry name" value="UCLACYANIN-2"/>
    <property type="match status" value="1"/>
</dbReference>
<organism evidence="5 6">
    <name type="scientific">Marchantia polymorpha subsp. ruderalis</name>
    <dbReference type="NCBI Taxonomy" id="1480154"/>
    <lineage>
        <taxon>Eukaryota</taxon>
        <taxon>Viridiplantae</taxon>
        <taxon>Streptophyta</taxon>
        <taxon>Embryophyta</taxon>
        <taxon>Marchantiophyta</taxon>
        <taxon>Marchantiopsida</taxon>
        <taxon>Marchantiidae</taxon>
        <taxon>Marchantiales</taxon>
        <taxon>Marchantiaceae</taxon>
        <taxon>Marchantia</taxon>
    </lineage>
</organism>
<proteinExistence type="predicted"/>
<dbReference type="AlphaFoldDB" id="A0A176WFI0"/>
<dbReference type="EMBL" id="LVLJ01001111">
    <property type="protein sequence ID" value="OAE31361.1"/>
    <property type="molecule type" value="Genomic_DNA"/>
</dbReference>
<dbReference type="GO" id="GO:0009055">
    <property type="term" value="F:electron transfer activity"/>
    <property type="evidence" value="ECO:0007669"/>
    <property type="project" value="InterPro"/>
</dbReference>
<dbReference type="CDD" id="cd04216">
    <property type="entry name" value="Phytocyanin"/>
    <property type="match status" value="1"/>
</dbReference>